<dbReference type="GeneTree" id="ENSGT00940000154279"/>
<dbReference type="FunFam" id="2.60.40.10:FF:000365">
    <property type="entry name" value="If kappa light chain"/>
    <property type="match status" value="1"/>
</dbReference>
<dbReference type="GO" id="GO:0002250">
    <property type="term" value="P:adaptive immune response"/>
    <property type="evidence" value="ECO:0007669"/>
    <property type="project" value="UniProtKB-KW"/>
</dbReference>
<evidence type="ECO:0000256" key="3">
    <source>
        <dbReference type="ARBA" id="ARBA00043265"/>
    </source>
</evidence>
<accession>A0A8D2KH91</accession>
<dbReference type="SUPFAM" id="SSF48726">
    <property type="entry name" value="Immunoglobulin"/>
    <property type="match status" value="1"/>
</dbReference>
<dbReference type="GO" id="GO:0019814">
    <property type="term" value="C:immunoglobulin complex"/>
    <property type="evidence" value="ECO:0007669"/>
    <property type="project" value="UniProtKB-KW"/>
</dbReference>
<dbReference type="SMART" id="SM00406">
    <property type="entry name" value="IGv"/>
    <property type="match status" value="1"/>
</dbReference>
<dbReference type="Ensembl" id="ENSUPAT00010014749.1">
    <property type="protein sequence ID" value="ENSUPAP00010012854.1"/>
    <property type="gene ID" value="ENSUPAG00010010420.1"/>
</dbReference>
<keyword evidence="3" id="KW-1280">Immunoglobulin</keyword>
<evidence type="ECO:0000256" key="1">
    <source>
        <dbReference type="ARBA" id="ARBA00022859"/>
    </source>
</evidence>
<protein>
    <recommendedName>
        <fullName evidence="4">Ig-like domain-containing protein</fullName>
    </recommendedName>
</protein>
<evidence type="ECO:0000259" key="4">
    <source>
        <dbReference type="PROSITE" id="PS50835"/>
    </source>
</evidence>
<name>A0A8D2KH91_UROPR</name>
<dbReference type="InterPro" id="IPR013783">
    <property type="entry name" value="Ig-like_fold"/>
</dbReference>
<dbReference type="GO" id="GO:0005886">
    <property type="term" value="C:plasma membrane"/>
    <property type="evidence" value="ECO:0007669"/>
    <property type="project" value="UniProtKB-ARBA"/>
</dbReference>
<dbReference type="AlphaFoldDB" id="A0A8D2KH91"/>
<dbReference type="GO" id="GO:0005576">
    <property type="term" value="C:extracellular region"/>
    <property type="evidence" value="ECO:0007669"/>
    <property type="project" value="UniProtKB-ARBA"/>
</dbReference>
<feature type="domain" description="Ig-like" evidence="4">
    <location>
        <begin position="7"/>
        <end position="115"/>
    </location>
</feature>
<proteinExistence type="predicted"/>
<evidence type="ECO:0000313" key="5">
    <source>
        <dbReference type="Ensembl" id="ENSUPAP00010012854.1"/>
    </source>
</evidence>
<keyword evidence="2" id="KW-1064">Adaptive immunity</keyword>
<dbReference type="InterPro" id="IPR007110">
    <property type="entry name" value="Ig-like_dom"/>
</dbReference>
<dbReference type="InterPro" id="IPR036179">
    <property type="entry name" value="Ig-like_dom_sf"/>
</dbReference>
<organism evidence="5 6">
    <name type="scientific">Urocitellus parryii</name>
    <name type="common">Arctic ground squirrel</name>
    <name type="synonym">Spermophilus parryii</name>
    <dbReference type="NCBI Taxonomy" id="9999"/>
    <lineage>
        <taxon>Eukaryota</taxon>
        <taxon>Metazoa</taxon>
        <taxon>Chordata</taxon>
        <taxon>Craniata</taxon>
        <taxon>Vertebrata</taxon>
        <taxon>Euteleostomi</taxon>
        <taxon>Mammalia</taxon>
        <taxon>Eutheria</taxon>
        <taxon>Euarchontoglires</taxon>
        <taxon>Glires</taxon>
        <taxon>Rodentia</taxon>
        <taxon>Sciuromorpha</taxon>
        <taxon>Sciuridae</taxon>
        <taxon>Xerinae</taxon>
        <taxon>Marmotini</taxon>
        <taxon>Urocitellus</taxon>
    </lineage>
</organism>
<keyword evidence="6" id="KW-1185">Reference proteome</keyword>
<sequence>MSLCSEPSLLSPVTYLDQESIGDVVLTQTPLSEPIIPGPPASIYCTSSQSLLHSNGNTYLHWVVHKPGQAPQDLIYEVSNQFTGVPDRFSGSRSGTDFTLRISRVEPEDAGVYYCWQGTHVPPRVMQPQTKTFLPGCCHMSCWSRQQLSRFSSL</sequence>
<evidence type="ECO:0000313" key="6">
    <source>
        <dbReference type="Proteomes" id="UP000694417"/>
    </source>
</evidence>
<dbReference type="InterPro" id="IPR013106">
    <property type="entry name" value="Ig_V-set"/>
</dbReference>
<dbReference type="Proteomes" id="UP000694417">
    <property type="component" value="Unplaced"/>
</dbReference>
<dbReference type="PROSITE" id="PS50835">
    <property type="entry name" value="IG_LIKE"/>
    <property type="match status" value="1"/>
</dbReference>
<evidence type="ECO:0000256" key="2">
    <source>
        <dbReference type="ARBA" id="ARBA00023130"/>
    </source>
</evidence>
<reference evidence="5" key="1">
    <citation type="submission" date="2025-08" db="UniProtKB">
        <authorList>
            <consortium name="Ensembl"/>
        </authorList>
    </citation>
    <scope>IDENTIFICATION</scope>
</reference>
<reference evidence="5" key="2">
    <citation type="submission" date="2025-09" db="UniProtKB">
        <authorList>
            <consortium name="Ensembl"/>
        </authorList>
    </citation>
    <scope>IDENTIFICATION</scope>
</reference>
<keyword evidence="1" id="KW-0391">Immunity</keyword>
<dbReference type="InterPro" id="IPR050150">
    <property type="entry name" value="IgV_Light_Chain"/>
</dbReference>
<dbReference type="PANTHER" id="PTHR23267">
    <property type="entry name" value="IMMUNOGLOBULIN LIGHT CHAIN"/>
    <property type="match status" value="1"/>
</dbReference>
<dbReference type="Gene3D" id="2.60.40.10">
    <property type="entry name" value="Immunoglobulins"/>
    <property type="match status" value="1"/>
</dbReference>
<dbReference type="Pfam" id="PF07686">
    <property type="entry name" value="V-set"/>
    <property type="match status" value="1"/>
</dbReference>